<dbReference type="InterPro" id="IPR048382">
    <property type="entry name" value="BCAS3_WD40"/>
</dbReference>
<dbReference type="WBParaSite" id="PSU_v2.g2346.t1">
    <property type="protein sequence ID" value="PSU_v2.g2346.t1"/>
    <property type="gene ID" value="PSU_v2.g2346"/>
</dbReference>
<keyword evidence="3" id="KW-1185">Reference proteome</keyword>
<dbReference type="GO" id="GO:0042594">
    <property type="term" value="P:response to starvation"/>
    <property type="evidence" value="ECO:0007669"/>
    <property type="project" value="TreeGrafter"/>
</dbReference>
<feature type="compositionally biased region" description="Low complexity" evidence="1">
    <location>
        <begin position="641"/>
        <end position="654"/>
    </location>
</feature>
<dbReference type="AlphaFoldDB" id="A0A914YNA0"/>
<dbReference type="InterPro" id="IPR045142">
    <property type="entry name" value="BCAS3-like"/>
</dbReference>
<evidence type="ECO:0000313" key="4">
    <source>
        <dbReference type="WBParaSite" id="PSU_v2.g2346.t1"/>
    </source>
</evidence>
<reference evidence="4" key="1">
    <citation type="submission" date="2022-11" db="UniProtKB">
        <authorList>
            <consortium name="WormBaseParasite"/>
        </authorList>
    </citation>
    <scope>IDENTIFICATION</scope>
</reference>
<name>A0A914YNA0_9BILA</name>
<protein>
    <submittedName>
        <fullName evidence="4">BCAS3 domain-containing protein</fullName>
    </submittedName>
</protein>
<evidence type="ECO:0000313" key="3">
    <source>
        <dbReference type="Proteomes" id="UP000887577"/>
    </source>
</evidence>
<dbReference type="GO" id="GO:0006914">
    <property type="term" value="P:autophagy"/>
    <property type="evidence" value="ECO:0007669"/>
    <property type="project" value="InterPro"/>
</dbReference>
<dbReference type="GO" id="GO:0005737">
    <property type="term" value="C:cytoplasm"/>
    <property type="evidence" value="ECO:0007669"/>
    <property type="project" value="TreeGrafter"/>
</dbReference>
<evidence type="ECO:0000256" key="1">
    <source>
        <dbReference type="SAM" id="MobiDB-lite"/>
    </source>
</evidence>
<dbReference type="SUPFAM" id="SSF50978">
    <property type="entry name" value="WD40 repeat-like"/>
    <property type="match status" value="1"/>
</dbReference>
<dbReference type="Proteomes" id="UP000887577">
    <property type="component" value="Unplaced"/>
</dbReference>
<dbReference type="PANTHER" id="PTHR13268:SF0">
    <property type="entry name" value="BCAS3 MICROTUBULE ASSOCIATED CELL MIGRATION FACTOR"/>
    <property type="match status" value="1"/>
</dbReference>
<dbReference type="InterPro" id="IPR036322">
    <property type="entry name" value="WD40_repeat_dom_sf"/>
</dbReference>
<organism evidence="3 4">
    <name type="scientific">Panagrolaimus superbus</name>
    <dbReference type="NCBI Taxonomy" id="310955"/>
    <lineage>
        <taxon>Eukaryota</taxon>
        <taxon>Metazoa</taxon>
        <taxon>Ecdysozoa</taxon>
        <taxon>Nematoda</taxon>
        <taxon>Chromadorea</taxon>
        <taxon>Rhabditida</taxon>
        <taxon>Tylenchina</taxon>
        <taxon>Panagrolaimomorpha</taxon>
        <taxon>Panagrolaimoidea</taxon>
        <taxon>Panagrolaimidae</taxon>
        <taxon>Panagrolaimus</taxon>
    </lineage>
</organism>
<dbReference type="Gene3D" id="2.130.10.10">
    <property type="entry name" value="YVTN repeat-like/Quinoprotein amine dehydrogenase"/>
    <property type="match status" value="1"/>
</dbReference>
<dbReference type="Pfam" id="PF21034">
    <property type="entry name" value="BCAS3_WD40"/>
    <property type="match status" value="1"/>
</dbReference>
<accession>A0A914YNA0</accession>
<feature type="region of interest" description="Disordered" evidence="1">
    <location>
        <begin position="623"/>
        <end position="655"/>
    </location>
</feature>
<dbReference type="InterPro" id="IPR015943">
    <property type="entry name" value="WD40/YVTN_repeat-like_dom_sf"/>
</dbReference>
<feature type="domain" description="BCAS3 WD40" evidence="2">
    <location>
        <begin position="122"/>
        <end position="480"/>
    </location>
</feature>
<dbReference type="PANTHER" id="PTHR13268">
    <property type="entry name" value="BREAST CARCINOMA AMPLIFIED SEQUENCE 3"/>
    <property type="match status" value="1"/>
</dbReference>
<sequence length="846" mass="92343">MSISNGKQKRNNKKNSTLSTAAVYPIIQSVPKEEIIEDAIAPVTSSVETEAPHKSKKSIKVSYGQCVEPQTVIEQSLVSSVADLMHEVIPQGQTPLSAQNEVIHWVDVKKLEYVKADVPQIGFVIIIGLARGYQIWWMEENGNCLEVVSERKGPLKVGEILPFIVDVPEDKFQDSRPLFARVDGNPLMPENKLCTVNILSLATGEDVHELSFKDPVLDISSSAKCFIVALNDTIIICNPGTFEECLTISVPSSNDPTFCPPYDLSDGFLAYADKSLNKHIQSVGGVVLGEDSSYSGQLMNAAKSFSKTVSSIGESVFTSFTTGSQNKQTNSTSELGIVTIIDAGGVVKGDRKIQGNKHVISHFVAHESSLGFLAFGNGGQLLLTSSQSGTSFYVFGLFPHPGLAALGSVQHLYTLYRGNSAAKVVNCAFSDDNRWVAVSTNHGTTHLFAISPYGGPISMRTHGDKLVNKESRFERTAGLTSDHVTRNINHHAPVKPGQAVFGSSGYYKEHPSISHSPLFKTVINPRLNLNTVPIALYSVAKIRVRVFSAESLSAWASDNTPVSISSSKNNARTNGQNFVTESNRRLSAAFTSHINDSLQLEGPILCVMNADGVLTSYQIKTKHERHNSSSSNSSMNFGDILSSSPNSSNPALSSKLNVHESPIRVRTNPTSQWFLHRSRNAASVEPPLSKQNALIVYSNRKTMKQLKCNKQIPDYWLQHVEVETYSGPHRRLWMGPQFTFGHYAASGHASAQLFNPNDSHSATMYTTAQKCCPVLIEKNSAYSGISNDFTNDSSRIVCGSWSSEFDMKGMIDPSVKEKIEDAMRDIEPFESSGNHADLLSLSGMDL</sequence>
<evidence type="ECO:0000259" key="2">
    <source>
        <dbReference type="Pfam" id="PF21034"/>
    </source>
</evidence>
<proteinExistence type="predicted"/>